<dbReference type="RefSeq" id="WP_390189685.1">
    <property type="nucleotide sequence ID" value="NZ_JBHMEP010000001.1"/>
</dbReference>
<gene>
    <name evidence="2" type="ORF">ACFFUV_03400</name>
</gene>
<organism evidence="2 3">
    <name type="scientific">Vibrio olivae</name>
    <dbReference type="NCBI Taxonomy" id="1243002"/>
    <lineage>
        <taxon>Bacteria</taxon>
        <taxon>Pseudomonadati</taxon>
        <taxon>Pseudomonadota</taxon>
        <taxon>Gammaproteobacteria</taxon>
        <taxon>Vibrionales</taxon>
        <taxon>Vibrionaceae</taxon>
        <taxon>Vibrio</taxon>
    </lineage>
</organism>
<dbReference type="PANTHER" id="PTHR33336:SF3">
    <property type="entry name" value="ABM DOMAIN-CONTAINING PROTEIN"/>
    <property type="match status" value="1"/>
</dbReference>
<keyword evidence="2" id="KW-0560">Oxidoreductase</keyword>
<dbReference type="GO" id="GO:0004497">
    <property type="term" value="F:monooxygenase activity"/>
    <property type="evidence" value="ECO:0007669"/>
    <property type="project" value="UniProtKB-KW"/>
</dbReference>
<dbReference type="Gene3D" id="3.30.70.100">
    <property type="match status" value="1"/>
</dbReference>
<evidence type="ECO:0000313" key="3">
    <source>
        <dbReference type="Proteomes" id="UP001589645"/>
    </source>
</evidence>
<dbReference type="EC" id="1.-.-.-" evidence="2"/>
<dbReference type="SUPFAM" id="SSF54909">
    <property type="entry name" value="Dimeric alpha+beta barrel"/>
    <property type="match status" value="1"/>
</dbReference>
<evidence type="ECO:0000313" key="2">
    <source>
        <dbReference type="EMBL" id="MFB9134011.1"/>
    </source>
</evidence>
<dbReference type="Pfam" id="PF03992">
    <property type="entry name" value="ABM"/>
    <property type="match status" value="1"/>
</dbReference>
<accession>A0ABV5HIF2</accession>
<dbReference type="InterPro" id="IPR011008">
    <property type="entry name" value="Dimeric_a/b-barrel"/>
</dbReference>
<dbReference type="InterPro" id="IPR050744">
    <property type="entry name" value="AI-2_Isomerase_LsrG"/>
</dbReference>
<feature type="domain" description="ABM" evidence="1">
    <location>
        <begin position="5"/>
        <end position="96"/>
    </location>
</feature>
<dbReference type="PANTHER" id="PTHR33336">
    <property type="entry name" value="QUINOL MONOOXYGENASE YGIN-RELATED"/>
    <property type="match status" value="1"/>
</dbReference>
<dbReference type="EMBL" id="JBHMEP010000001">
    <property type="protein sequence ID" value="MFB9134011.1"/>
    <property type="molecule type" value="Genomic_DNA"/>
</dbReference>
<comment type="caution">
    <text evidence="2">The sequence shown here is derived from an EMBL/GenBank/DDBJ whole genome shotgun (WGS) entry which is preliminary data.</text>
</comment>
<name>A0ABV5HIF2_9VIBR</name>
<protein>
    <submittedName>
        <fullName evidence="2">Quinol monooxygenase</fullName>
        <ecNumber evidence="2">1.-.-.-</ecNumber>
    </submittedName>
</protein>
<keyword evidence="3" id="KW-1185">Reference proteome</keyword>
<dbReference type="InterPro" id="IPR007138">
    <property type="entry name" value="ABM_dom"/>
</dbReference>
<evidence type="ECO:0000259" key="1">
    <source>
        <dbReference type="PROSITE" id="PS51725"/>
    </source>
</evidence>
<dbReference type="PROSITE" id="PS51725">
    <property type="entry name" value="ABM"/>
    <property type="match status" value="1"/>
</dbReference>
<reference evidence="2 3" key="1">
    <citation type="submission" date="2024-09" db="EMBL/GenBank/DDBJ databases">
        <authorList>
            <person name="Sun Q."/>
            <person name="Mori K."/>
        </authorList>
    </citation>
    <scope>NUCLEOTIDE SEQUENCE [LARGE SCALE GENOMIC DNA]</scope>
    <source>
        <strain evidence="2 3">CECT 8064</strain>
    </source>
</reference>
<keyword evidence="2" id="KW-0503">Monooxygenase</keyword>
<proteinExistence type="predicted"/>
<sequence length="97" mass="11094">MSNPLVVVARLEVKVGHVEFVKEQAEQLIELTRIEPGCLEYVLHQDNDNPHLFMFIERWETKFYLEAHLASIHMQAFSAAIEDVCVSLSINQLSVIA</sequence>
<dbReference type="Proteomes" id="UP001589645">
    <property type="component" value="Unassembled WGS sequence"/>
</dbReference>